<proteinExistence type="predicted"/>
<name>A0ACA9MSZ1_9GLOM</name>
<evidence type="ECO:0000313" key="2">
    <source>
        <dbReference type="Proteomes" id="UP000789366"/>
    </source>
</evidence>
<organism evidence="1 2">
    <name type="scientific">Cetraspora pellucida</name>
    <dbReference type="NCBI Taxonomy" id="1433469"/>
    <lineage>
        <taxon>Eukaryota</taxon>
        <taxon>Fungi</taxon>
        <taxon>Fungi incertae sedis</taxon>
        <taxon>Mucoromycota</taxon>
        <taxon>Glomeromycotina</taxon>
        <taxon>Glomeromycetes</taxon>
        <taxon>Diversisporales</taxon>
        <taxon>Gigasporaceae</taxon>
        <taxon>Cetraspora</taxon>
    </lineage>
</organism>
<evidence type="ECO:0000313" key="1">
    <source>
        <dbReference type="EMBL" id="CAG8609850.1"/>
    </source>
</evidence>
<sequence>MSRNSVSLLAEGLICPKLHYGSYARDWWSPRPSNDKDVSVSVLYRLYMHISFVLNQRQFFIKVVKSEENQLQPGFICVSGSETSKKRKTKYSGPAILGFNDENIIQKLLNGVIFRPIFINVGNFVIVVSEIGNKSFTSSILIKKSQRTLALQKMIDDIFTLDFYKGDQILWHYEDKSTDGVWAQAGITMHLDGATLYGFNHPLVQHAIQENSTNFNLTCTSRDWNNSHKMDIIFNQQIKKRKIATNPLSNWQNLFITWIRQENSIIEFRNALSIIYPSTYELNETEFCAWRAMLRACGCTDITPYPKTNDRKEFWSRSDNPAVDKANLRMLYELGCLQTDLEDSEGSNNIITNHKHEDIF</sequence>
<protein>
    <submittedName>
        <fullName evidence="1">13091_t:CDS:1</fullName>
    </submittedName>
</protein>
<dbReference type="EMBL" id="CAJVPW010009861">
    <property type="protein sequence ID" value="CAG8609850.1"/>
    <property type="molecule type" value="Genomic_DNA"/>
</dbReference>
<gene>
    <name evidence="1" type="ORF">SPELUC_LOCUS7457</name>
</gene>
<accession>A0ACA9MSZ1</accession>
<comment type="caution">
    <text evidence="1">The sequence shown here is derived from an EMBL/GenBank/DDBJ whole genome shotgun (WGS) entry which is preliminary data.</text>
</comment>
<keyword evidence="2" id="KW-1185">Reference proteome</keyword>
<reference evidence="1" key="1">
    <citation type="submission" date="2021-06" db="EMBL/GenBank/DDBJ databases">
        <authorList>
            <person name="Kallberg Y."/>
            <person name="Tangrot J."/>
            <person name="Rosling A."/>
        </authorList>
    </citation>
    <scope>NUCLEOTIDE SEQUENCE</scope>
    <source>
        <strain evidence="1">28 12/20/2015</strain>
    </source>
</reference>
<dbReference type="Proteomes" id="UP000789366">
    <property type="component" value="Unassembled WGS sequence"/>
</dbReference>